<keyword evidence="5" id="KW-0441">Lipid A biosynthesis</keyword>
<comment type="caution">
    <text evidence="11">The sequence shown here is derived from an EMBL/GenBank/DDBJ whole genome shotgun (WGS) entry which is preliminary data.</text>
</comment>
<dbReference type="Pfam" id="PF02684">
    <property type="entry name" value="LpxB"/>
    <property type="match status" value="1"/>
</dbReference>
<dbReference type="RefSeq" id="WP_377980219.1">
    <property type="nucleotide sequence ID" value="NZ_JBBKXX010000001.1"/>
</dbReference>
<evidence type="ECO:0000256" key="6">
    <source>
        <dbReference type="ARBA" id="ARBA00022676"/>
    </source>
</evidence>
<dbReference type="InterPro" id="IPR003835">
    <property type="entry name" value="Glyco_trans_19"/>
</dbReference>
<evidence type="ECO:0000313" key="11">
    <source>
        <dbReference type="EMBL" id="MFD3407812.1"/>
    </source>
</evidence>
<comment type="catalytic activity">
    <reaction evidence="9">
        <text>a lipid X + a UDP-2-N,3-O-bis[(3R)-3-hydroxyacyl]-alpha-D-glucosamine = a lipid A disaccharide + UDP + H(+)</text>
        <dbReference type="Rhea" id="RHEA:67828"/>
        <dbReference type="ChEBI" id="CHEBI:15378"/>
        <dbReference type="ChEBI" id="CHEBI:58223"/>
        <dbReference type="ChEBI" id="CHEBI:137748"/>
        <dbReference type="ChEBI" id="CHEBI:176338"/>
        <dbReference type="ChEBI" id="CHEBI:176343"/>
        <dbReference type="EC" id="2.4.1.182"/>
    </reaction>
</comment>
<sequence>MKYFILAGEKSGDLHGSNLIQELKLLDKDADIQAWGGDSMAAQGADILIHHNQLAIMGILGVIQNIQRLKGLFKTFGEQIDAFQPDAIIFIDYGGFNLKAAKIAKQKGFQTHFYIAPKVWAWNKGRVEEIKKWIDHLYVIFPFELNLFKEAGIHTTYVGNPLQDAIHSFVPNEQFDLKEKKYVALLAGSRKQEIKTALPLFNQLAKANPDLTFVIAGISDWKELYQTNIQVLFDQTYDVVQQAEMAIVTSGTATLETALLDTPQIVVYKTDWIFYSLAKIVIQIKYISLVNIILDKLAVPELIQGKFSLDHMTAGMRDILTKGKTYHQQKDDYITLRKIVGNAGASKKTAELLYSAASAK</sequence>
<evidence type="ECO:0000256" key="9">
    <source>
        <dbReference type="ARBA" id="ARBA00048975"/>
    </source>
</evidence>
<name>A0ABW6DGH8_9BACT</name>
<evidence type="ECO:0000256" key="2">
    <source>
        <dbReference type="ARBA" id="ARBA00012687"/>
    </source>
</evidence>
<evidence type="ECO:0000256" key="4">
    <source>
        <dbReference type="ARBA" id="ARBA00022516"/>
    </source>
</evidence>
<evidence type="ECO:0000313" key="12">
    <source>
        <dbReference type="Proteomes" id="UP001598019"/>
    </source>
</evidence>
<dbReference type="GO" id="GO:0008915">
    <property type="term" value="F:lipid-A-disaccharide synthase activity"/>
    <property type="evidence" value="ECO:0007669"/>
    <property type="project" value="UniProtKB-EC"/>
</dbReference>
<gene>
    <name evidence="11" type="primary">lpxB</name>
    <name evidence="11" type="ORF">SKC37_04025</name>
</gene>
<evidence type="ECO:0000256" key="8">
    <source>
        <dbReference type="ARBA" id="ARBA00023098"/>
    </source>
</evidence>
<evidence type="ECO:0000256" key="10">
    <source>
        <dbReference type="NCBIfam" id="TIGR00215"/>
    </source>
</evidence>
<dbReference type="EC" id="2.4.1.182" evidence="2 10"/>
<comment type="function">
    <text evidence="1">Condensation of UDP-2,3-diacylglucosamine and 2,3-diacylglucosamine-1-phosphate to form lipid A disaccharide, a precursor of lipid A, a phosphorylated glycolipid that anchors the lipopolysaccharide to the outer membrane of the cell.</text>
</comment>
<organism evidence="11 12">
    <name type="scientific">Aquirufa esocilacus</name>
    <dbReference type="NCBI Taxonomy" id="3096513"/>
    <lineage>
        <taxon>Bacteria</taxon>
        <taxon>Pseudomonadati</taxon>
        <taxon>Bacteroidota</taxon>
        <taxon>Cytophagia</taxon>
        <taxon>Cytophagales</taxon>
        <taxon>Flectobacillaceae</taxon>
        <taxon>Aquirufa</taxon>
    </lineage>
</organism>
<evidence type="ECO:0000256" key="5">
    <source>
        <dbReference type="ARBA" id="ARBA00022556"/>
    </source>
</evidence>
<dbReference type="Proteomes" id="UP001598019">
    <property type="component" value="Unassembled WGS sequence"/>
</dbReference>
<keyword evidence="12" id="KW-1185">Reference proteome</keyword>
<evidence type="ECO:0000256" key="7">
    <source>
        <dbReference type="ARBA" id="ARBA00022679"/>
    </source>
</evidence>
<dbReference type="PANTHER" id="PTHR30372">
    <property type="entry name" value="LIPID-A-DISACCHARIDE SYNTHASE"/>
    <property type="match status" value="1"/>
</dbReference>
<keyword evidence="4" id="KW-0444">Lipid biosynthesis</keyword>
<keyword evidence="7 11" id="KW-0808">Transferase</keyword>
<keyword evidence="6 11" id="KW-0328">Glycosyltransferase</keyword>
<dbReference type="EMBL" id="JBBKXX010000001">
    <property type="protein sequence ID" value="MFD3407812.1"/>
    <property type="molecule type" value="Genomic_DNA"/>
</dbReference>
<accession>A0ABW6DGH8</accession>
<dbReference type="SUPFAM" id="SSF53756">
    <property type="entry name" value="UDP-Glycosyltransferase/glycogen phosphorylase"/>
    <property type="match status" value="1"/>
</dbReference>
<proteinExistence type="predicted"/>
<protein>
    <recommendedName>
        <fullName evidence="3 10">Lipid-A-disaccharide synthase</fullName>
        <ecNumber evidence="2 10">2.4.1.182</ecNumber>
    </recommendedName>
</protein>
<evidence type="ECO:0000256" key="3">
    <source>
        <dbReference type="ARBA" id="ARBA00020902"/>
    </source>
</evidence>
<dbReference type="NCBIfam" id="TIGR00215">
    <property type="entry name" value="lpxB"/>
    <property type="match status" value="1"/>
</dbReference>
<reference evidence="11 12" key="1">
    <citation type="submission" date="2024-03" db="EMBL/GenBank/DDBJ databases">
        <title>Aquirufa genome sequencing.</title>
        <authorList>
            <person name="Pitt A."/>
            <person name="Hahn M.W."/>
        </authorList>
    </citation>
    <scope>NUCLEOTIDE SEQUENCE [LARGE SCALE GENOMIC DNA]</scope>
    <source>
        <strain evidence="11 12">HETE-83D</strain>
    </source>
</reference>
<keyword evidence="8" id="KW-0443">Lipid metabolism</keyword>
<evidence type="ECO:0000256" key="1">
    <source>
        <dbReference type="ARBA" id="ARBA00002056"/>
    </source>
</evidence>
<dbReference type="PANTHER" id="PTHR30372:SF4">
    <property type="entry name" value="LIPID-A-DISACCHARIDE SYNTHASE, MITOCHONDRIAL-RELATED"/>
    <property type="match status" value="1"/>
</dbReference>